<evidence type="ECO:0000256" key="1">
    <source>
        <dbReference type="PROSITE-ProRule" id="PRU00023"/>
    </source>
</evidence>
<dbReference type="STRING" id="824.CGRAC_1357"/>
<dbReference type="Proteomes" id="UP000005709">
    <property type="component" value="Unassembled WGS sequence"/>
</dbReference>
<dbReference type="Pfam" id="PF12796">
    <property type="entry name" value="Ank_2"/>
    <property type="match status" value="1"/>
</dbReference>
<dbReference type="RefSeq" id="WP_005869214.1">
    <property type="nucleotide sequence ID" value="NZ_ACYG01000005.1"/>
</dbReference>
<evidence type="ECO:0000313" key="3">
    <source>
        <dbReference type="Proteomes" id="UP000005709"/>
    </source>
</evidence>
<dbReference type="PROSITE" id="PS50088">
    <property type="entry name" value="ANK_REPEAT"/>
    <property type="match status" value="1"/>
</dbReference>
<dbReference type="SUPFAM" id="SSF48403">
    <property type="entry name" value="Ankyrin repeat"/>
    <property type="match status" value="1"/>
</dbReference>
<dbReference type="OrthoDB" id="5355259at2"/>
<dbReference type="InterPro" id="IPR002110">
    <property type="entry name" value="Ankyrin_rpt"/>
</dbReference>
<organism evidence="2 3">
    <name type="scientific">Campylobacter gracilis RM3268</name>
    <dbReference type="NCBI Taxonomy" id="553220"/>
    <lineage>
        <taxon>Bacteria</taxon>
        <taxon>Pseudomonadati</taxon>
        <taxon>Campylobacterota</taxon>
        <taxon>Epsilonproteobacteria</taxon>
        <taxon>Campylobacterales</taxon>
        <taxon>Campylobacteraceae</taxon>
        <taxon>Campylobacter</taxon>
    </lineage>
</organism>
<dbReference type="EMBL" id="ACYG01000005">
    <property type="protein sequence ID" value="EEV18940.1"/>
    <property type="molecule type" value="Genomic_DNA"/>
</dbReference>
<dbReference type="Gene3D" id="1.25.40.20">
    <property type="entry name" value="Ankyrin repeat-containing domain"/>
    <property type="match status" value="1"/>
</dbReference>
<reference evidence="2 3" key="1">
    <citation type="submission" date="2009-07" db="EMBL/GenBank/DDBJ databases">
        <authorList>
            <person name="Madupu R."/>
            <person name="Sebastian Y."/>
            <person name="Durkin A.S."/>
            <person name="Torralba M."/>
            <person name="Methe B."/>
            <person name="Sutton G.G."/>
            <person name="Strausberg R.L."/>
            <person name="Nelson K.E."/>
        </authorList>
    </citation>
    <scope>NUCLEOTIDE SEQUENCE [LARGE SCALE GENOMIC DNA]</scope>
    <source>
        <strain evidence="2 3">RM3268</strain>
    </source>
</reference>
<sequence>MKSFKLRFIYAICVVVACALYLLAERSGLVERKQTHFTVTSDTNVSKVPGLSKYVTQEEVDSFAFRYWDIDYNSNPKNAFKEPAIDVELKRLLKSKQTDKILKFMKDNNLTVDHTMHGGVTPVMYSSFWDDTNTTQELIKLGADIHKKDEYKLSAMAYAIENNATKTVRLLLDNGVKFEEVKMVQGYIVCPRYSDDTEIIVGNNIDIKLRTECLINHNHSKDPVYPLNYAIYSNLIEIADMMLQKGMKPKAYEGPLYYLSNSSIPFQRKEIFKRSIYTFLPRDMMYKDKLKLLIKHNIDGLPDKDDFIVARNNCLNNTAMSIKEKESYINHMNDYCYGEKILESYDWALRGRWEVKNNEEKDKGTDRYWKEKDFIKFFGYMPNDKKCTKLEPDIKILNFYNMKIDRYKALCGNGLSDEEILQKSSLKDKNSTEAFDIETFFKYLNFEEMLEKAKVKILHNGEKIDIKDYAEILRQEAAKKLDSNQ</sequence>
<gene>
    <name evidence="2" type="ORF">CAMGR0001_2417</name>
</gene>
<protein>
    <submittedName>
        <fullName evidence="2">Ankyrin repeat protein</fullName>
    </submittedName>
</protein>
<feature type="repeat" description="ANK" evidence="1">
    <location>
        <begin position="118"/>
        <end position="150"/>
    </location>
</feature>
<dbReference type="eggNOG" id="COG0666">
    <property type="taxonomic scope" value="Bacteria"/>
</dbReference>
<accession>C8PE67</accession>
<name>C8PE67_9BACT</name>
<dbReference type="SMART" id="SM00248">
    <property type="entry name" value="ANK"/>
    <property type="match status" value="3"/>
</dbReference>
<dbReference type="InterPro" id="IPR036770">
    <property type="entry name" value="Ankyrin_rpt-contain_sf"/>
</dbReference>
<dbReference type="PROSITE" id="PS51257">
    <property type="entry name" value="PROKAR_LIPOPROTEIN"/>
    <property type="match status" value="1"/>
</dbReference>
<evidence type="ECO:0000313" key="2">
    <source>
        <dbReference type="EMBL" id="EEV18940.1"/>
    </source>
</evidence>
<keyword evidence="3" id="KW-1185">Reference proteome</keyword>
<proteinExistence type="predicted"/>
<comment type="caution">
    <text evidence="2">The sequence shown here is derived from an EMBL/GenBank/DDBJ whole genome shotgun (WGS) entry which is preliminary data.</text>
</comment>
<dbReference type="AlphaFoldDB" id="C8PE67"/>
<keyword evidence="1" id="KW-0040">ANK repeat</keyword>